<dbReference type="GO" id="GO:0004843">
    <property type="term" value="F:cysteine-type deubiquitinase activity"/>
    <property type="evidence" value="ECO:0007669"/>
    <property type="project" value="InterPro"/>
</dbReference>
<evidence type="ECO:0000259" key="2">
    <source>
        <dbReference type="PROSITE" id="PS50235"/>
    </source>
</evidence>
<evidence type="ECO:0000313" key="4">
    <source>
        <dbReference type="Proteomes" id="UP000288716"/>
    </source>
</evidence>
<dbReference type="Pfam" id="PF00443">
    <property type="entry name" value="UCH"/>
    <property type="match status" value="1"/>
</dbReference>
<dbReference type="PROSITE" id="PS50235">
    <property type="entry name" value="USP_3"/>
    <property type="match status" value="1"/>
</dbReference>
<dbReference type="GO" id="GO:0016579">
    <property type="term" value="P:protein deubiquitination"/>
    <property type="evidence" value="ECO:0007669"/>
    <property type="project" value="InterPro"/>
</dbReference>
<accession>A0A443SW69</accession>
<dbReference type="InterPro" id="IPR038765">
    <property type="entry name" value="Papain-like_cys_pep_sf"/>
</dbReference>
<sequence length="376" mass="43517">MYRLIIEIRSLSAGDSQVSRSKKDPKQTTITKFLTPKFCSLTNCDEPNENIATITTSREPQRETLVQRNLFPNEDIDVSNFKPTHTIVSQDDGCDVADDNKENVDISLENNISQQIKEEEKHIHIEDDPLPLKNLGNTCYMNSIIQSLFVLDCFMSELTDYYETSHDSMTFDAVNMTNALICLYSEYIKQKKLTSAMETEIVVKHLSQLKSCVGEKNSQFKSFMQQDAAEFLDLILNSLKEEFIKNIAIASENPIQKFFEIEFDSILRCCKCETDSQLPSVTNSALYLSIPENTDNFTLQDALRNYLNEERTEHKCNTEDCDSNEKYRYTTIKKLPVVLFVQLGRYSDNGEKRHEIVEIPEKLYFPKLNYHDERLY</sequence>
<proteinExistence type="inferred from homology"/>
<dbReference type="InterPro" id="IPR001394">
    <property type="entry name" value="Peptidase_C19_UCH"/>
</dbReference>
<keyword evidence="4" id="KW-1185">Reference proteome</keyword>
<dbReference type="CDD" id="cd02257">
    <property type="entry name" value="Peptidase_C19"/>
    <property type="match status" value="1"/>
</dbReference>
<dbReference type="Gene3D" id="3.90.70.10">
    <property type="entry name" value="Cysteine proteinases"/>
    <property type="match status" value="1"/>
</dbReference>
<reference evidence="3 4" key="1">
    <citation type="journal article" date="2018" name="Gigascience">
        <title>Genomes of trombidid mites reveal novel predicted allergens and laterally-transferred genes associated with secondary metabolism.</title>
        <authorList>
            <person name="Dong X."/>
            <person name="Chaisiri K."/>
            <person name="Xia D."/>
            <person name="Armstrong S.D."/>
            <person name="Fang Y."/>
            <person name="Donnelly M.J."/>
            <person name="Kadowaki T."/>
            <person name="McGarry J.W."/>
            <person name="Darby A.C."/>
            <person name="Makepeace B.L."/>
        </authorList>
    </citation>
    <scope>NUCLEOTIDE SEQUENCE [LARGE SCALE GENOMIC DNA]</scope>
    <source>
        <strain evidence="3">UoL-UT</strain>
    </source>
</reference>
<dbReference type="SUPFAM" id="SSF54001">
    <property type="entry name" value="Cysteine proteinases"/>
    <property type="match status" value="1"/>
</dbReference>
<dbReference type="EMBL" id="NCKV01000064">
    <property type="protein sequence ID" value="RWS31771.1"/>
    <property type="molecule type" value="Genomic_DNA"/>
</dbReference>
<protein>
    <recommendedName>
        <fullName evidence="2">USP domain-containing protein</fullName>
    </recommendedName>
</protein>
<feature type="domain" description="USP" evidence="2">
    <location>
        <begin position="130"/>
        <end position="376"/>
    </location>
</feature>
<evidence type="ECO:0000256" key="1">
    <source>
        <dbReference type="ARBA" id="ARBA00009085"/>
    </source>
</evidence>
<comment type="similarity">
    <text evidence="1">Belongs to the peptidase C19 family.</text>
</comment>
<dbReference type="GO" id="GO:0005829">
    <property type="term" value="C:cytosol"/>
    <property type="evidence" value="ECO:0007669"/>
    <property type="project" value="TreeGrafter"/>
</dbReference>
<evidence type="ECO:0000313" key="3">
    <source>
        <dbReference type="EMBL" id="RWS31771.1"/>
    </source>
</evidence>
<organism evidence="3 4">
    <name type="scientific">Leptotrombidium deliense</name>
    <dbReference type="NCBI Taxonomy" id="299467"/>
    <lineage>
        <taxon>Eukaryota</taxon>
        <taxon>Metazoa</taxon>
        <taxon>Ecdysozoa</taxon>
        <taxon>Arthropoda</taxon>
        <taxon>Chelicerata</taxon>
        <taxon>Arachnida</taxon>
        <taxon>Acari</taxon>
        <taxon>Acariformes</taxon>
        <taxon>Trombidiformes</taxon>
        <taxon>Prostigmata</taxon>
        <taxon>Anystina</taxon>
        <taxon>Parasitengona</taxon>
        <taxon>Trombiculoidea</taxon>
        <taxon>Trombiculidae</taxon>
        <taxon>Leptotrombidium</taxon>
    </lineage>
</organism>
<comment type="caution">
    <text evidence="3">The sequence shown here is derived from an EMBL/GenBank/DDBJ whole genome shotgun (WGS) entry which is preliminary data.</text>
</comment>
<dbReference type="InterPro" id="IPR028889">
    <property type="entry name" value="USP"/>
</dbReference>
<dbReference type="STRING" id="299467.A0A443SW69"/>
<dbReference type="InterPro" id="IPR050164">
    <property type="entry name" value="Peptidase_C19"/>
</dbReference>
<dbReference type="VEuPathDB" id="VectorBase:LDEU000269"/>
<dbReference type="GO" id="GO:0005634">
    <property type="term" value="C:nucleus"/>
    <property type="evidence" value="ECO:0007669"/>
    <property type="project" value="TreeGrafter"/>
</dbReference>
<dbReference type="OrthoDB" id="6516123at2759"/>
<dbReference type="AlphaFoldDB" id="A0A443SW69"/>
<dbReference type="Proteomes" id="UP000288716">
    <property type="component" value="Unassembled WGS sequence"/>
</dbReference>
<dbReference type="PANTHER" id="PTHR24006">
    <property type="entry name" value="UBIQUITIN CARBOXYL-TERMINAL HYDROLASE"/>
    <property type="match status" value="1"/>
</dbReference>
<gene>
    <name evidence="3" type="ORF">B4U80_12724</name>
</gene>
<name>A0A443SW69_9ACAR</name>